<protein>
    <recommendedName>
        <fullName evidence="7">Major facilitator superfamily associated domain-containing protein</fullName>
    </recommendedName>
</protein>
<dbReference type="EMBL" id="GL870879">
    <property type="protein sequence ID" value="EIJ88322.1"/>
    <property type="molecule type" value="Genomic_DNA"/>
</dbReference>
<evidence type="ECO:0000313" key="9">
    <source>
        <dbReference type="Proteomes" id="UP000002872"/>
    </source>
</evidence>
<feature type="transmembrane region" description="Helical" evidence="6">
    <location>
        <begin position="430"/>
        <end position="449"/>
    </location>
</feature>
<dbReference type="PANTHER" id="PTHR16172">
    <property type="entry name" value="MAJOR FACILITATOR SUPERFAMILY DOMAIN-CONTAINING PROTEIN 6-LIKE"/>
    <property type="match status" value="1"/>
</dbReference>
<evidence type="ECO:0000256" key="6">
    <source>
        <dbReference type="SAM" id="Phobius"/>
    </source>
</evidence>
<evidence type="ECO:0000256" key="3">
    <source>
        <dbReference type="ARBA" id="ARBA00022692"/>
    </source>
</evidence>
<keyword evidence="4 6" id="KW-1133">Transmembrane helix</keyword>
<evidence type="ECO:0000256" key="4">
    <source>
        <dbReference type="ARBA" id="ARBA00022989"/>
    </source>
</evidence>
<name>I3EGH5_NEMP3</name>
<gene>
    <name evidence="8" type="ORF">NEQG_01766</name>
</gene>
<dbReference type="Proteomes" id="UP000002872">
    <property type="component" value="Unassembled WGS sequence"/>
</dbReference>
<reference evidence="8" key="1">
    <citation type="submission" date="2011-01" db="EMBL/GenBank/DDBJ databases">
        <title>The Genome Sequence of Nematocida parisii strain ERTm3.</title>
        <authorList>
            <consortium name="The Broad Institute Genome Sequencing Platform"/>
            <consortium name="The Broad Institute Genome Sequencing Center for Infectious Disease"/>
            <person name="Cuomo C."/>
            <person name="Troemel E."/>
            <person name="Young S.K."/>
            <person name="Zeng Q."/>
            <person name="Gargeya S."/>
            <person name="Fitzgerald M."/>
            <person name="Haas B."/>
            <person name="Abouelleil A."/>
            <person name="Alvarado L."/>
            <person name="Arachchi H.M."/>
            <person name="Berlin A."/>
            <person name="Chapman S.B."/>
            <person name="Gearin G."/>
            <person name="Goldberg J."/>
            <person name="Griggs A."/>
            <person name="Gujja S."/>
            <person name="Hansen M."/>
            <person name="Heiman D."/>
            <person name="Howarth C."/>
            <person name="Larimer J."/>
            <person name="Lui A."/>
            <person name="MacDonald P.J.P."/>
            <person name="McCowen C."/>
            <person name="Montmayeur A."/>
            <person name="Murphy C."/>
            <person name="Neiman D."/>
            <person name="Pearson M."/>
            <person name="Priest M."/>
            <person name="Roberts A."/>
            <person name="Saif S."/>
            <person name="Shea T."/>
            <person name="Sisk P."/>
            <person name="Stolte C."/>
            <person name="Sykes S."/>
            <person name="Wortman J."/>
            <person name="Nusbaum C."/>
            <person name="Birren B."/>
        </authorList>
    </citation>
    <scope>NUCLEOTIDE SEQUENCE</scope>
    <source>
        <strain evidence="8">ERTm3</strain>
    </source>
</reference>
<comment type="subcellular location">
    <subcellularLocation>
        <location evidence="1">Membrane</location>
        <topology evidence="1">Multi-pass membrane protein</topology>
    </subcellularLocation>
</comment>
<dbReference type="Pfam" id="PF12832">
    <property type="entry name" value="MFS_1_like"/>
    <property type="match status" value="1"/>
</dbReference>
<dbReference type="VEuPathDB" id="MicrosporidiaDB:NEQG_01766"/>
<dbReference type="GO" id="GO:0016020">
    <property type="term" value="C:membrane"/>
    <property type="evidence" value="ECO:0007669"/>
    <property type="project" value="UniProtKB-SubCell"/>
</dbReference>
<sequence length="458" mass="51921">MLAETKKSHQSNRFILVQFILIYFFIHIVIYSSHNYRETIAKEIFELSSKEYSLVEMISVIKLGGSITSTYISQKYIRPLIATFIATCTFILTLFMLINKMVEDKRLVVLLGCLHIIADSSILPTIDAECLAILNSRGMGHRYSNIRVFSTLGHSITYIINMVIQKLINDKKFLSKSILLNTLLFGTITVACILFCIMNIDEVKHTKNAEESAEEAEKRRTLTQTQTENRNSLFNTLCGGVLYPFKVVISNAKFISQLFSINYTTLILCAMGSGISRSSLQAYLSEYLMNTRKSKSDQAYIYFVRTIGELFVWSIVIWLGDRVTLEALLPVGISLGATRSLIYSFTPQQSWITYYMPFIAELFKSVYSALFIYVAVKLAHKFSKPNQKTLAQGIFTGVYSGLAPFLSGLLSYYTFSNTERTDIQNKERLFRLAGCFGVAAATLSTTIYIRKWRSKSAI</sequence>
<dbReference type="OrthoDB" id="2192003at2759"/>
<dbReference type="InterPro" id="IPR036259">
    <property type="entry name" value="MFS_trans_sf"/>
</dbReference>
<comment type="similarity">
    <text evidence="2">Belongs to the major facilitator superfamily. MFSD6 family.</text>
</comment>
<proteinExistence type="inferred from homology"/>
<dbReference type="InParanoid" id="I3EGH5"/>
<dbReference type="HOGENOM" id="CLU_612525_0_0_1"/>
<feature type="transmembrane region" description="Helical" evidence="6">
    <location>
        <begin position="352"/>
        <end position="376"/>
    </location>
</feature>
<keyword evidence="9" id="KW-1185">Reference proteome</keyword>
<evidence type="ECO:0000256" key="2">
    <source>
        <dbReference type="ARBA" id="ARBA00005241"/>
    </source>
</evidence>
<dbReference type="SUPFAM" id="SSF103473">
    <property type="entry name" value="MFS general substrate transporter"/>
    <property type="match status" value="1"/>
</dbReference>
<organism evidence="8 9">
    <name type="scientific">Nematocida parisii (strain ERTm3)</name>
    <name type="common">Nematode killer fungus</name>
    <dbReference type="NCBI Taxonomy" id="935791"/>
    <lineage>
        <taxon>Eukaryota</taxon>
        <taxon>Fungi</taxon>
        <taxon>Fungi incertae sedis</taxon>
        <taxon>Microsporidia</taxon>
        <taxon>Nematocida</taxon>
    </lineage>
</organism>
<keyword evidence="3 6" id="KW-0812">Transmembrane</keyword>
<feature type="transmembrane region" description="Helical" evidence="6">
    <location>
        <begin position="397"/>
        <end position="415"/>
    </location>
</feature>
<dbReference type="InterPro" id="IPR051717">
    <property type="entry name" value="MFS_MFSD6"/>
</dbReference>
<evidence type="ECO:0000256" key="1">
    <source>
        <dbReference type="ARBA" id="ARBA00004141"/>
    </source>
</evidence>
<dbReference type="PANTHER" id="PTHR16172:SF41">
    <property type="entry name" value="MAJOR FACILITATOR SUPERFAMILY DOMAIN-CONTAINING PROTEIN 6-LIKE"/>
    <property type="match status" value="1"/>
</dbReference>
<dbReference type="InterPro" id="IPR024989">
    <property type="entry name" value="MFS_assoc_dom"/>
</dbReference>
<dbReference type="Gene3D" id="1.20.1250.20">
    <property type="entry name" value="MFS general substrate transporter like domains"/>
    <property type="match status" value="2"/>
</dbReference>
<feature type="transmembrane region" description="Helical" evidence="6">
    <location>
        <begin position="177"/>
        <end position="200"/>
    </location>
</feature>
<evidence type="ECO:0000256" key="5">
    <source>
        <dbReference type="ARBA" id="ARBA00023136"/>
    </source>
</evidence>
<dbReference type="OMA" id="IVIYSSH"/>
<keyword evidence="5 6" id="KW-0472">Membrane</keyword>
<evidence type="ECO:0000313" key="8">
    <source>
        <dbReference type="EMBL" id="EIJ88322.1"/>
    </source>
</evidence>
<feature type="transmembrane region" description="Helical" evidence="6">
    <location>
        <begin position="300"/>
        <end position="320"/>
    </location>
</feature>
<feature type="transmembrane region" description="Helical" evidence="6">
    <location>
        <begin position="146"/>
        <end position="165"/>
    </location>
</feature>
<feature type="domain" description="Major facilitator superfamily associated" evidence="7">
    <location>
        <begin position="46"/>
        <end position="415"/>
    </location>
</feature>
<evidence type="ECO:0000259" key="7">
    <source>
        <dbReference type="Pfam" id="PF12832"/>
    </source>
</evidence>
<dbReference type="AlphaFoldDB" id="I3EGH5"/>
<feature type="transmembrane region" description="Helical" evidence="6">
    <location>
        <begin position="79"/>
        <end position="98"/>
    </location>
</feature>
<feature type="transmembrane region" description="Helical" evidence="6">
    <location>
        <begin position="12"/>
        <end position="31"/>
    </location>
</feature>
<accession>I3EGH5</accession>